<dbReference type="EMBL" id="JBHSTP010000002">
    <property type="protein sequence ID" value="MFC6356226.1"/>
    <property type="molecule type" value="Genomic_DNA"/>
</dbReference>
<sequence>MGSAENDLGEAVDHMGSNSRTGIVRDGPWGFIFLLAYVGAAIYFISVSNGSFWGVVLGLLQAIVWPVYVVYHVLMMIGA</sequence>
<name>A0ABW1VDR9_9MICO</name>
<reference evidence="4" key="1">
    <citation type="journal article" date="2019" name="Int. J. Syst. Evol. Microbiol.">
        <title>The Global Catalogue of Microorganisms (GCM) 10K type strain sequencing project: providing services to taxonomists for standard genome sequencing and annotation.</title>
        <authorList>
            <consortium name="The Broad Institute Genomics Platform"/>
            <consortium name="The Broad Institute Genome Sequencing Center for Infectious Disease"/>
            <person name="Wu L."/>
            <person name="Ma J."/>
        </authorList>
    </citation>
    <scope>NUCLEOTIDE SEQUENCE [LARGE SCALE GENOMIC DNA]</scope>
    <source>
        <strain evidence="4">CCUG 43304</strain>
    </source>
</reference>
<accession>A0ABW1VDR9</accession>
<keyword evidence="4" id="KW-1185">Reference proteome</keyword>
<feature type="transmembrane region" description="Helical" evidence="2">
    <location>
        <begin position="29"/>
        <end position="46"/>
    </location>
</feature>
<organism evidence="3 4">
    <name type="scientific">Luethyella okanaganae</name>
    <dbReference type="NCBI Taxonomy" id="69372"/>
    <lineage>
        <taxon>Bacteria</taxon>
        <taxon>Bacillati</taxon>
        <taxon>Actinomycetota</taxon>
        <taxon>Actinomycetes</taxon>
        <taxon>Micrococcales</taxon>
        <taxon>Microbacteriaceae</taxon>
        <taxon>Luethyella</taxon>
    </lineage>
</organism>
<evidence type="ECO:0000256" key="1">
    <source>
        <dbReference type="SAM" id="MobiDB-lite"/>
    </source>
</evidence>
<comment type="caution">
    <text evidence="3">The sequence shown here is derived from an EMBL/GenBank/DDBJ whole genome shotgun (WGS) entry which is preliminary data.</text>
</comment>
<evidence type="ECO:0000256" key="2">
    <source>
        <dbReference type="SAM" id="Phobius"/>
    </source>
</evidence>
<keyword evidence="2" id="KW-0812">Transmembrane</keyword>
<protein>
    <submittedName>
        <fullName evidence="3">Uncharacterized protein</fullName>
    </submittedName>
</protein>
<evidence type="ECO:0000313" key="4">
    <source>
        <dbReference type="Proteomes" id="UP001596306"/>
    </source>
</evidence>
<dbReference type="RefSeq" id="WP_386730350.1">
    <property type="nucleotide sequence ID" value="NZ_JBHSTP010000002.1"/>
</dbReference>
<proteinExistence type="predicted"/>
<evidence type="ECO:0000313" key="3">
    <source>
        <dbReference type="EMBL" id="MFC6356226.1"/>
    </source>
</evidence>
<gene>
    <name evidence="3" type="ORF">ACFQB0_08910</name>
</gene>
<feature type="region of interest" description="Disordered" evidence="1">
    <location>
        <begin position="1"/>
        <end position="25"/>
    </location>
</feature>
<keyword evidence="2" id="KW-1133">Transmembrane helix</keyword>
<dbReference type="Proteomes" id="UP001596306">
    <property type="component" value="Unassembled WGS sequence"/>
</dbReference>
<feature type="transmembrane region" description="Helical" evidence="2">
    <location>
        <begin position="52"/>
        <end position="74"/>
    </location>
</feature>
<keyword evidence="2" id="KW-0472">Membrane</keyword>